<dbReference type="AlphaFoldDB" id="A0A1F4WGQ1"/>
<protein>
    <submittedName>
        <fullName evidence="1">Uncharacterized protein</fullName>
    </submittedName>
</protein>
<organism evidence="1 2">
    <name type="scientific">candidate division WWE3 bacterium RIFCSPLOWO2_02_FULL_53_10</name>
    <dbReference type="NCBI Taxonomy" id="1802629"/>
    <lineage>
        <taxon>Bacteria</taxon>
        <taxon>Katanobacteria</taxon>
    </lineage>
</organism>
<accession>A0A1F4WGQ1</accession>
<sequence length="178" mass="18685">MSTTVVVPARDYIIPVFEDRDRTYTTTYTTGLLKINATDYLLTANEVLLAETPIVGSPATISLTAQPSSAQWLTITMMDTIASGTLAITGTDANGSALSESISVSVQIGAAVYTTTGMFKTVNASGIIATNLGGSTIAVNAKYRLILQDTSGTSIQAPSVVVPFRDYTIPVPERLTNG</sequence>
<evidence type="ECO:0000313" key="1">
    <source>
        <dbReference type="EMBL" id="OGC68508.1"/>
    </source>
</evidence>
<gene>
    <name evidence="1" type="ORF">A3J33_01475</name>
</gene>
<evidence type="ECO:0000313" key="2">
    <source>
        <dbReference type="Proteomes" id="UP000176492"/>
    </source>
</evidence>
<reference evidence="1 2" key="1">
    <citation type="journal article" date="2016" name="Nat. Commun.">
        <title>Thousands of microbial genomes shed light on interconnected biogeochemical processes in an aquifer system.</title>
        <authorList>
            <person name="Anantharaman K."/>
            <person name="Brown C.T."/>
            <person name="Hug L.A."/>
            <person name="Sharon I."/>
            <person name="Castelle C.J."/>
            <person name="Probst A.J."/>
            <person name="Thomas B.C."/>
            <person name="Singh A."/>
            <person name="Wilkins M.J."/>
            <person name="Karaoz U."/>
            <person name="Brodie E.L."/>
            <person name="Williams K.H."/>
            <person name="Hubbard S.S."/>
            <person name="Banfield J.F."/>
        </authorList>
    </citation>
    <scope>NUCLEOTIDE SEQUENCE [LARGE SCALE GENOMIC DNA]</scope>
</reference>
<dbReference type="EMBL" id="MEVM01000075">
    <property type="protein sequence ID" value="OGC68508.1"/>
    <property type="molecule type" value="Genomic_DNA"/>
</dbReference>
<dbReference type="Proteomes" id="UP000176492">
    <property type="component" value="Unassembled WGS sequence"/>
</dbReference>
<name>A0A1F4WGQ1_UNCKA</name>
<proteinExistence type="predicted"/>
<comment type="caution">
    <text evidence="1">The sequence shown here is derived from an EMBL/GenBank/DDBJ whole genome shotgun (WGS) entry which is preliminary data.</text>
</comment>